<dbReference type="STRING" id="418985.A0A1V9XIQ1"/>
<evidence type="ECO:0000256" key="7">
    <source>
        <dbReference type="ARBA" id="ARBA00022989"/>
    </source>
</evidence>
<evidence type="ECO:0000256" key="8">
    <source>
        <dbReference type="ARBA" id="ARBA00023128"/>
    </source>
</evidence>
<evidence type="ECO:0000256" key="1">
    <source>
        <dbReference type="ARBA" id="ARBA00004448"/>
    </source>
</evidence>
<organism evidence="13 14">
    <name type="scientific">Tropilaelaps mercedesae</name>
    <dbReference type="NCBI Taxonomy" id="418985"/>
    <lineage>
        <taxon>Eukaryota</taxon>
        <taxon>Metazoa</taxon>
        <taxon>Ecdysozoa</taxon>
        <taxon>Arthropoda</taxon>
        <taxon>Chelicerata</taxon>
        <taxon>Arachnida</taxon>
        <taxon>Acari</taxon>
        <taxon>Parasitiformes</taxon>
        <taxon>Mesostigmata</taxon>
        <taxon>Gamasina</taxon>
        <taxon>Dermanyssoidea</taxon>
        <taxon>Laelapidae</taxon>
        <taxon>Tropilaelaps</taxon>
    </lineage>
</organism>
<evidence type="ECO:0000313" key="13">
    <source>
        <dbReference type="EMBL" id="OQR73425.1"/>
    </source>
</evidence>
<dbReference type="GO" id="GO:0048039">
    <property type="term" value="F:ubiquinone binding"/>
    <property type="evidence" value="ECO:0007669"/>
    <property type="project" value="TreeGrafter"/>
</dbReference>
<evidence type="ECO:0000256" key="2">
    <source>
        <dbReference type="ARBA" id="ARBA00007294"/>
    </source>
</evidence>
<dbReference type="InParanoid" id="A0A1V9XIQ1"/>
<accession>A0A1V9XIQ1</accession>
<feature type="transmembrane region" description="Helical" evidence="12">
    <location>
        <begin position="64"/>
        <end position="85"/>
    </location>
</feature>
<gene>
    <name evidence="13" type="ORF">BIW11_09742</name>
</gene>
<evidence type="ECO:0000313" key="14">
    <source>
        <dbReference type="Proteomes" id="UP000192247"/>
    </source>
</evidence>
<evidence type="ECO:0000256" key="3">
    <source>
        <dbReference type="ARBA" id="ARBA00022448"/>
    </source>
</evidence>
<dbReference type="FunCoup" id="A0A1V9XIQ1">
    <property type="interactions" value="690"/>
</dbReference>
<comment type="similarity">
    <text evidence="2 12">Belongs to the CybS family.</text>
</comment>
<dbReference type="Gene3D" id="1.20.1300.10">
    <property type="entry name" value="Fumarate reductase/succinate dehydrogenase, transmembrane subunit"/>
    <property type="match status" value="1"/>
</dbReference>
<evidence type="ECO:0000256" key="6">
    <source>
        <dbReference type="ARBA" id="ARBA00022946"/>
    </source>
</evidence>
<evidence type="ECO:0000256" key="9">
    <source>
        <dbReference type="ARBA" id="ARBA00023136"/>
    </source>
</evidence>
<keyword evidence="12" id="KW-0349">Heme</keyword>
<dbReference type="GO" id="GO:0046872">
    <property type="term" value="F:metal ion binding"/>
    <property type="evidence" value="ECO:0007669"/>
    <property type="project" value="UniProtKB-KW"/>
</dbReference>
<protein>
    <recommendedName>
        <fullName evidence="12">Succinate dehydrogenase [ubiquinone] cytochrome b small subunit</fullName>
    </recommendedName>
</protein>
<keyword evidence="11 12" id="KW-0479">Metal-binding</keyword>
<dbReference type="GO" id="GO:0006121">
    <property type="term" value="P:mitochondrial electron transport, succinate to ubiquinone"/>
    <property type="evidence" value="ECO:0007669"/>
    <property type="project" value="TreeGrafter"/>
</dbReference>
<keyword evidence="12" id="KW-0816">Tricarboxylic acid cycle</keyword>
<dbReference type="GO" id="GO:0005743">
    <property type="term" value="C:mitochondrial inner membrane"/>
    <property type="evidence" value="ECO:0007669"/>
    <property type="project" value="UniProtKB-SubCell"/>
</dbReference>
<dbReference type="PANTHER" id="PTHR13337:SF2">
    <property type="entry name" value="SUCCINATE DEHYDROGENASE [UBIQUINONE] CYTOCHROME B SMALL SUBUNIT, MITOCHONDRIAL"/>
    <property type="match status" value="1"/>
</dbReference>
<feature type="binding site" evidence="10">
    <location>
        <position position="51"/>
    </location>
    <ligand>
        <name>a ubiquinone</name>
        <dbReference type="ChEBI" id="CHEBI:16389"/>
        <note>ligand shared with IP/SDHB</note>
    </ligand>
</feature>
<reference evidence="13 14" key="1">
    <citation type="journal article" date="2017" name="Gigascience">
        <title>Draft genome of the honey bee ectoparasitic mite, Tropilaelaps mercedesae, is shaped by the parasitic life history.</title>
        <authorList>
            <person name="Dong X."/>
            <person name="Armstrong S.D."/>
            <person name="Xia D."/>
            <person name="Makepeace B.L."/>
            <person name="Darby A.C."/>
            <person name="Kadowaki T."/>
        </authorList>
    </citation>
    <scope>NUCLEOTIDE SEQUENCE [LARGE SCALE GENOMIC DNA]</scope>
    <source>
        <strain evidence="13">Wuxi-XJTLU</strain>
    </source>
</reference>
<dbReference type="InterPro" id="IPR034804">
    <property type="entry name" value="SQR/QFR_C/D"/>
</dbReference>
<dbReference type="AlphaFoldDB" id="A0A1V9XIQ1"/>
<keyword evidence="5 12" id="KW-0999">Mitochondrion inner membrane</keyword>
<keyword evidence="6 12" id="KW-0809">Transit peptide</keyword>
<evidence type="ECO:0000256" key="5">
    <source>
        <dbReference type="ARBA" id="ARBA00022792"/>
    </source>
</evidence>
<dbReference type="Proteomes" id="UP000192247">
    <property type="component" value="Unassembled WGS sequence"/>
</dbReference>
<evidence type="ECO:0000256" key="11">
    <source>
        <dbReference type="PIRSR" id="PIRSR607992-2"/>
    </source>
</evidence>
<comment type="function">
    <text evidence="12">Membrane-anchoring subunit of succinate dehydrogenase (SDH) that is involved in complex II of the mitochondrial electron transport chain and is responsible for transferring electrons from succinate to ubiquinone (coenzyme Q).</text>
</comment>
<comment type="caution">
    <text evidence="12">Lacks conserved residue(s) required for the propagation of feature annotation.</text>
</comment>
<keyword evidence="11" id="KW-0408">Iron</keyword>
<evidence type="ECO:0000256" key="4">
    <source>
        <dbReference type="ARBA" id="ARBA00022692"/>
    </source>
</evidence>
<comment type="subcellular location">
    <subcellularLocation>
        <location evidence="1 12">Mitochondrion inner membrane</location>
        <topology evidence="1 12">Multi-pass membrane protein</topology>
    </subcellularLocation>
</comment>
<keyword evidence="12" id="KW-0249">Electron transport</keyword>
<keyword evidence="7 12" id="KW-1133">Transmembrane helix</keyword>
<proteinExistence type="inferred from homology"/>
<dbReference type="Pfam" id="PF05328">
    <property type="entry name" value="CybS"/>
    <property type="match status" value="1"/>
</dbReference>
<dbReference type="EMBL" id="MNPL01009959">
    <property type="protein sequence ID" value="OQR73425.1"/>
    <property type="molecule type" value="Genomic_DNA"/>
</dbReference>
<name>A0A1V9XIQ1_9ACAR</name>
<dbReference type="PANTHER" id="PTHR13337">
    <property type="entry name" value="SUCCINATE DEHYDROGENASE"/>
    <property type="match status" value="1"/>
</dbReference>
<comment type="caution">
    <text evidence="13">The sequence shown here is derived from an EMBL/GenBank/DDBJ whole genome shotgun (WGS) entry which is preliminary data.</text>
</comment>
<keyword evidence="14" id="KW-1185">Reference proteome</keyword>
<dbReference type="InterPro" id="IPR007992">
    <property type="entry name" value="CybS"/>
</dbReference>
<keyword evidence="3 12" id="KW-0813">Transport</keyword>
<sequence length="100" mass="10842">MPSSAQRDRASGLIGIVPLALTMPNLATEFVLALSLTAHIHWGLEAIVVDYVRPRIVGKLLPKVAIGAIYVLSFATLGGLMYFNFTDVGLAHAVRILWKL</sequence>
<dbReference type="OrthoDB" id="18577at2759"/>
<evidence type="ECO:0000256" key="10">
    <source>
        <dbReference type="PIRSR" id="PIRSR607992-1"/>
    </source>
</evidence>
<keyword evidence="4 12" id="KW-0812">Transmembrane</keyword>
<keyword evidence="8 12" id="KW-0496">Mitochondrion</keyword>
<feature type="binding site" description="axial binding residue" evidence="11">
    <location>
        <position position="39"/>
    </location>
    <ligand>
        <name>heme b</name>
        <dbReference type="ChEBI" id="CHEBI:60344"/>
        <note>ligand shared with SDHC</note>
    </ligand>
    <ligandPart>
        <name>Fe</name>
        <dbReference type="ChEBI" id="CHEBI:18248"/>
    </ligandPart>
</feature>
<dbReference type="GO" id="GO:0006099">
    <property type="term" value="P:tricarboxylic acid cycle"/>
    <property type="evidence" value="ECO:0007669"/>
    <property type="project" value="UniProtKB-KW"/>
</dbReference>
<dbReference type="GO" id="GO:0020037">
    <property type="term" value="F:heme binding"/>
    <property type="evidence" value="ECO:0007669"/>
    <property type="project" value="TreeGrafter"/>
</dbReference>
<evidence type="ECO:0000256" key="12">
    <source>
        <dbReference type="RuleBase" id="RU364031"/>
    </source>
</evidence>
<keyword evidence="9 12" id="KW-0472">Membrane</keyword>